<dbReference type="RefSeq" id="WP_425344250.1">
    <property type="nucleotide sequence ID" value="NZ_JBGUBD010000002.1"/>
</dbReference>
<gene>
    <name evidence="6" type="ORF">ACERK3_03340</name>
</gene>
<dbReference type="Pfam" id="PF01553">
    <property type="entry name" value="Acyltransferase"/>
    <property type="match status" value="1"/>
</dbReference>
<keyword evidence="4" id="KW-0472">Membrane</keyword>
<feature type="domain" description="Phospholipid/glycerol acyltransferase" evidence="5">
    <location>
        <begin position="51"/>
        <end position="164"/>
    </location>
</feature>
<organism evidence="6 7">
    <name type="scientific">Natronomicrosphaera hydrolytica</name>
    <dbReference type="NCBI Taxonomy" id="3242702"/>
    <lineage>
        <taxon>Bacteria</taxon>
        <taxon>Pseudomonadati</taxon>
        <taxon>Planctomycetota</taxon>
        <taxon>Phycisphaerae</taxon>
        <taxon>Phycisphaerales</taxon>
        <taxon>Phycisphaeraceae</taxon>
        <taxon>Natronomicrosphaera</taxon>
    </lineage>
</organism>
<evidence type="ECO:0000256" key="4">
    <source>
        <dbReference type="SAM" id="Phobius"/>
    </source>
</evidence>
<proteinExistence type="predicted"/>
<dbReference type="SMART" id="SM00563">
    <property type="entry name" value="PlsC"/>
    <property type="match status" value="1"/>
</dbReference>
<keyword evidence="4" id="KW-1133">Transmembrane helix</keyword>
<dbReference type="Proteomes" id="UP001575105">
    <property type="component" value="Unassembled WGS sequence"/>
</dbReference>
<evidence type="ECO:0000256" key="1">
    <source>
        <dbReference type="ARBA" id="ARBA00005189"/>
    </source>
</evidence>
<evidence type="ECO:0000313" key="6">
    <source>
        <dbReference type="EMBL" id="MFA9477325.1"/>
    </source>
</evidence>
<comment type="caution">
    <text evidence="6">The sequence shown here is derived from an EMBL/GenBank/DDBJ whole genome shotgun (WGS) entry which is preliminary data.</text>
</comment>
<evidence type="ECO:0000313" key="7">
    <source>
        <dbReference type="Proteomes" id="UP001575105"/>
    </source>
</evidence>
<dbReference type="SUPFAM" id="SSF69593">
    <property type="entry name" value="Glycerol-3-phosphate (1)-acyltransferase"/>
    <property type="match status" value="1"/>
</dbReference>
<dbReference type="GO" id="GO:0016746">
    <property type="term" value="F:acyltransferase activity"/>
    <property type="evidence" value="ECO:0007669"/>
    <property type="project" value="UniProtKB-KW"/>
</dbReference>
<keyword evidence="7" id="KW-1185">Reference proteome</keyword>
<reference evidence="6 7" key="1">
    <citation type="submission" date="2024-08" db="EMBL/GenBank/DDBJ databases">
        <title>Whole-genome sequencing of halo(alkali)philic microorganisms from hypersaline lakes.</title>
        <authorList>
            <person name="Sorokin D.Y."/>
            <person name="Merkel A.Y."/>
            <person name="Messina E."/>
            <person name="Yakimov M."/>
        </authorList>
    </citation>
    <scope>NUCLEOTIDE SEQUENCE [LARGE SCALE GENOMIC DNA]</scope>
    <source>
        <strain evidence="6 7">AB-hyl4</strain>
    </source>
</reference>
<keyword evidence="2" id="KW-0808">Transferase</keyword>
<dbReference type="CDD" id="cd07989">
    <property type="entry name" value="LPLAT_AGPAT-like"/>
    <property type="match status" value="1"/>
</dbReference>
<dbReference type="EMBL" id="JBGUBD010000002">
    <property type="protein sequence ID" value="MFA9477325.1"/>
    <property type="molecule type" value="Genomic_DNA"/>
</dbReference>
<dbReference type="PANTHER" id="PTHR10434:SF11">
    <property type="entry name" value="1-ACYL-SN-GLYCEROL-3-PHOSPHATE ACYLTRANSFERASE"/>
    <property type="match status" value="1"/>
</dbReference>
<comment type="pathway">
    <text evidence="1">Lipid metabolism.</text>
</comment>
<evidence type="ECO:0000256" key="2">
    <source>
        <dbReference type="ARBA" id="ARBA00022679"/>
    </source>
</evidence>
<feature type="transmembrane region" description="Helical" evidence="4">
    <location>
        <begin position="18"/>
        <end position="37"/>
    </location>
</feature>
<accession>A0ABV4U2B6</accession>
<dbReference type="InterPro" id="IPR002123">
    <property type="entry name" value="Plipid/glycerol_acylTrfase"/>
</dbReference>
<dbReference type="PANTHER" id="PTHR10434">
    <property type="entry name" value="1-ACYL-SN-GLYCEROL-3-PHOSPHATE ACYLTRANSFERASE"/>
    <property type="match status" value="1"/>
</dbReference>
<evidence type="ECO:0000256" key="3">
    <source>
        <dbReference type="ARBA" id="ARBA00023315"/>
    </source>
</evidence>
<protein>
    <submittedName>
        <fullName evidence="6">Lysophospholipid acyltransferase family protein</fullName>
    </submittedName>
</protein>
<sequence length="228" mass="25862">MIRGLRARQPGSPLWRIFAWYAMMSLCYVWFFCCYRFRAWGVRNIPATGPVMFVSNHQSFYDPILVGLGAHRRQFYALARASLFRNRFFAVLIRLLNAIPVEQGAGDTKAMRRCIEVLKQGHALLIFPEGARTLSGKTESFETGTMLLIKRAKPTIVPVALDGAYHVWPRSQKRPRLFGRMGVMYGEPIPADELLAMKPEEALAHLQQTVETMRQDLAGRIGTASTDE</sequence>
<evidence type="ECO:0000259" key="5">
    <source>
        <dbReference type="SMART" id="SM00563"/>
    </source>
</evidence>
<name>A0ABV4U2B6_9BACT</name>
<keyword evidence="4" id="KW-0812">Transmembrane</keyword>
<keyword evidence="3 6" id="KW-0012">Acyltransferase</keyword>